<sequence>MRRCCLLIFALLVHFSILSTAHLNIRKRRDVVAAVCKRRPELPYCRASRGPSEPVTPLGIGISEPFPMGVPEMGKPAEKVKNPFEDINERNSTKKPTTPKIVLDPKNEQELSNIKVVDHHPWTSGNNWGFENEARDQKRPSKIAADSPTYVPKTSKKLQQIYDSLYWVPREVAVPANVVIPTEDPNHSGLLKDIGSIDVGFNFGVPSYPGNDPVSVGAKVGVGFGASGKAGKLPPYLGFPPQGEEVSLNDYDGNKRLIVPDKAQKVAQLLRLGILKPVSYAAAKQLVGVNTGIGIGHPGGK</sequence>
<dbReference type="WBParaSite" id="L893_g20479.t1">
    <property type="protein sequence ID" value="L893_g20479.t1"/>
    <property type="gene ID" value="L893_g20479"/>
</dbReference>
<feature type="chain" id="PRO_5009312691" evidence="1">
    <location>
        <begin position="22"/>
        <end position="301"/>
    </location>
</feature>
<evidence type="ECO:0000256" key="1">
    <source>
        <dbReference type="SAM" id="SignalP"/>
    </source>
</evidence>
<dbReference type="AlphaFoldDB" id="A0A1I7YWJ7"/>
<reference evidence="3" key="1">
    <citation type="submission" date="2016-11" db="UniProtKB">
        <authorList>
            <consortium name="WormBaseParasite"/>
        </authorList>
    </citation>
    <scope>IDENTIFICATION</scope>
</reference>
<organism evidence="2 3">
    <name type="scientific">Steinernema glaseri</name>
    <dbReference type="NCBI Taxonomy" id="37863"/>
    <lineage>
        <taxon>Eukaryota</taxon>
        <taxon>Metazoa</taxon>
        <taxon>Ecdysozoa</taxon>
        <taxon>Nematoda</taxon>
        <taxon>Chromadorea</taxon>
        <taxon>Rhabditida</taxon>
        <taxon>Tylenchina</taxon>
        <taxon>Panagrolaimomorpha</taxon>
        <taxon>Strongyloidoidea</taxon>
        <taxon>Steinernematidae</taxon>
        <taxon>Steinernema</taxon>
    </lineage>
</organism>
<protein>
    <submittedName>
        <fullName evidence="3">Conserved secreted protein</fullName>
    </submittedName>
</protein>
<keyword evidence="1" id="KW-0732">Signal</keyword>
<feature type="signal peptide" evidence="1">
    <location>
        <begin position="1"/>
        <end position="21"/>
    </location>
</feature>
<accession>A0A1I7YWJ7</accession>
<evidence type="ECO:0000313" key="3">
    <source>
        <dbReference type="WBParaSite" id="L893_g20479.t1"/>
    </source>
</evidence>
<name>A0A1I7YWJ7_9BILA</name>
<keyword evidence="2" id="KW-1185">Reference proteome</keyword>
<evidence type="ECO:0000313" key="2">
    <source>
        <dbReference type="Proteomes" id="UP000095287"/>
    </source>
</evidence>
<proteinExistence type="predicted"/>
<dbReference type="Proteomes" id="UP000095287">
    <property type="component" value="Unplaced"/>
</dbReference>